<protein>
    <submittedName>
        <fullName evidence="1">Uncharacterized protein</fullName>
    </submittedName>
</protein>
<evidence type="ECO:0000313" key="1">
    <source>
        <dbReference type="EMBL" id="OIW23103.1"/>
    </source>
</evidence>
<organism evidence="1 2">
    <name type="scientific">Coniochaeta ligniaria NRRL 30616</name>
    <dbReference type="NCBI Taxonomy" id="1408157"/>
    <lineage>
        <taxon>Eukaryota</taxon>
        <taxon>Fungi</taxon>
        <taxon>Dikarya</taxon>
        <taxon>Ascomycota</taxon>
        <taxon>Pezizomycotina</taxon>
        <taxon>Sordariomycetes</taxon>
        <taxon>Sordariomycetidae</taxon>
        <taxon>Coniochaetales</taxon>
        <taxon>Coniochaetaceae</taxon>
        <taxon>Coniochaeta</taxon>
    </lineage>
</organism>
<keyword evidence="2" id="KW-1185">Reference proteome</keyword>
<proteinExistence type="predicted"/>
<dbReference type="Proteomes" id="UP000182658">
    <property type="component" value="Unassembled WGS sequence"/>
</dbReference>
<dbReference type="AlphaFoldDB" id="A0A1J7I640"/>
<reference evidence="1 2" key="1">
    <citation type="submission" date="2016-10" db="EMBL/GenBank/DDBJ databases">
        <title>Draft genome sequence of Coniochaeta ligniaria NRRL30616, a lignocellulolytic fungus for bioabatement of inhibitors in plant biomass hydrolysates.</title>
        <authorList>
            <consortium name="DOE Joint Genome Institute"/>
            <person name="Jimenez D.J."/>
            <person name="Hector R.E."/>
            <person name="Riley R."/>
            <person name="Sun H."/>
            <person name="Grigoriev I.V."/>
            <person name="Van Elsas J.D."/>
            <person name="Nichols N.N."/>
        </authorList>
    </citation>
    <scope>NUCLEOTIDE SEQUENCE [LARGE SCALE GENOMIC DNA]</scope>
    <source>
        <strain evidence="1 2">NRRL 30616</strain>
    </source>
</reference>
<gene>
    <name evidence="1" type="ORF">CONLIGDRAFT_649935</name>
</gene>
<evidence type="ECO:0000313" key="2">
    <source>
        <dbReference type="Proteomes" id="UP000182658"/>
    </source>
</evidence>
<name>A0A1J7I640_9PEZI</name>
<sequence>MISPPTSWLAAIDFLARCPNSQSVHGGRNVDFHGICELGPIGSYFLSLSMYNLAFHPIYCQQDLLINPATRRQPGSYVLADDDAEGVIPNHVPQNVPPSHLSLSLFDFWVPSWLTRSRSVRNINCLLAIANIEHRVTAFPQQRKPNRFQR</sequence>
<accession>A0A1J7I640</accession>
<dbReference type="EMBL" id="KV875108">
    <property type="protein sequence ID" value="OIW23103.1"/>
    <property type="molecule type" value="Genomic_DNA"/>
</dbReference>
<dbReference type="InParanoid" id="A0A1J7I640"/>